<reference evidence="3 5" key="1">
    <citation type="submission" date="2016-10" db="EMBL/GenBank/DDBJ databases">
        <authorList>
            <person name="Varghese N."/>
            <person name="Submissions S."/>
        </authorList>
    </citation>
    <scope>NUCLEOTIDE SEQUENCE [LARGE SCALE GENOMIC DNA]</scope>
    <source>
        <strain evidence="3 5">DSM 17835</strain>
    </source>
</reference>
<dbReference type="EMBL" id="VFET01000031">
    <property type="protein sequence ID" value="TWS01147.1"/>
    <property type="molecule type" value="Genomic_DNA"/>
</dbReference>
<organism evidence="4 6">
    <name type="scientific">Pseudomonas extremaustralis</name>
    <dbReference type="NCBI Taxonomy" id="359110"/>
    <lineage>
        <taxon>Bacteria</taxon>
        <taxon>Pseudomonadati</taxon>
        <taxon>Pseudomonadota</taxon>
        <taxon>Gammaproteobacteria</taxon>
        <taxon>Pseudomonadales</taxon>
        <taxon>Pseudomonadaceae</taxon>
        <taxon>Pseudomonas</taxon>
    </lineage>
</organism>
<evidence type="ECO:0000313" key="5">
    <source>
        <dbReference type="Proteomes" id="UP000182858"/>
    </source>
</evidence>
<accession>A0A5C5Q5W9</accession>
<dbReference type="GeneID" id="78555259"/>
<dbReference type="NCBIfam" id="TIGR02511">
    <property type="entry name" value="type_III_tyeA"/>
    <property type="match status" value="1"/>
</dbReference>
<evidence type="ECO:0000313" key="4">
    <source>
        <dbReference type="EMBL" id="TWS01147.1"/>
    </source>
</evidence>
<dbReference type="GO" id="GO:0046903">
    <property type="term" value="P:secretion"/>
    <property type="evidence" value="ECO:0007669"/>
    <property type="project" value="InterPro"/>
</dbReference>
<dbReference type="Gene3D" id="1.10.150.630">
    <property type="match status" value="1"/>
</dbReference>
<feature type="domain" description="Hypersensitivity response secretion-like HrpJ" evidence="2">
    <location>
        <begin position="41"/>
        <end position="195"/>
    </location>
</feature>
<evidence type="ECO:0000313" key="6">
    <source>
        <dbReference type="Proteomes" id="UP000317951"/>
    </source>
</evidence>
<gene>
    <name evidence="4" type="ORF">FIV36_26435</name>
    <name evidence="3" type="ORF">SAMN05216591_3875</name>
</gene>
<dbReference type="RefSeq" id="WP_010566791.1">
    <property type="nucleotide sequence ID" value="NZ_LT629689.1"/>
</dbReference>
<reference evidence="4 6" key="2">
    <citation type="submission" date="2019-06" db="EMBL/GenBank/DDBJ databases">
        <title>Pseudomonas bimorpha sp. nov. isolated from bovine raw milk and skim milk concentrate.</title>
        <authorList>
            <person name="Hofmann K."/>
            <person name="Huptas C."/>
            <person name="Doll E."/>
            <person name="Scherer S."/>
            <person name="Wenning M."/>
        </authorList>
    </citation>
    <scope>NUCLEOTIDE SEQUENCE [LARGE SCALE GENOMIC DNA]</scope>
    <source>
        <strain evidence="4 6">DSM 17835</strain>
    </source>
</reference>
<feature type="region of interest" description="Disordered" evidence="1">
    <location>
        <begin position="1"/>
        <end position="22"/>
    </location>
</feature>
<evidence type="ECO:0000313" key="3">
    <source>
        <dbReference type="EMBL" id="SDF75586.1"/>
    </source>
</evidence>
<dbReference type="AlphaFoldDB" id="A0A5C5Q5W9"/>
<dbReference type="SUPFAM" id="SSF140591">
    <property type="entry name" value="Type III secretion system domain"/>
    <property type="match status" value="1"/>
</dbReference>
<proteinExistence type="predicted"/>
<name>A0A5C5Q5W9_9PSED</name>
<evidence type="ECO:0000256" key="1">
    <source>
        <dbReference type="SAM" id="MobiDB-lite"/>
    </source>
</evidence>
<dbReference type="GO" id="GO:0019867">
    <property type="term" value="C:outer membrane"/>
    <property type="evidence" value="ECO:0007669"/>
    <property type="project" value="InterPro"/>
</dbReference>
<dbReference type="InterPro" id="IPR013351">
    <property type="entry name" value="T3SS_TyeA-rel"/>
</dbReference>
<protein>
    <submittedName>
        <fullName evidence="4">TyeA family type III secretion system gatekeeper subunit</fullName>
    </submittedName>
    <submittedName>
        <fullName evidence="3">Type III secretion protein W</fullName>
    </submittedName>
</protein>
<evidence type="ECO:0000259" key="2">
    <source>
        <dbReference type="Pfam" id="PF07201"/>
    </source>
</evidence>
<dbReference type="Proteomes" id="UP000182858">
    <property type="component" value="Chromosome I"/>
</dbReference>
<sequence>MKVESTPDVQTIQRLDSPVVGHPPAPVPAKGVDELAHLFNQEVDANLRTLNQRNVGVRVPPTEQLAQLYDQLGHPAQATLAAISRRIRLQLLQHPSVDKLLDLADGDPARTFVVLKYVAAQADTEVRPSEAGLARDAIARLEARFKGQIQAGLNIAAALQIVGVDPHERQALRALYYASVVTRQSLATMMQALLGIYGGERFAEGLKVMRKALADDIAARVSSMPTPLLRTLLLGLQGCGQLSAVLAGCQALIQRLSVEHDGVTLLQRLLGYAGSGIAAAEILRLGDDLGGGDIVRQLVALNALYPLIQQLPLALWPDSRVREETLRAFVVVMDELDRIQRGPSRFAGEPRSAT</sequence>
<dbReference type="InterPro" id="IPR010812">
    <property type="entry name" value="HrpJ-like"/>
</dbReference>
<dbReference type="Proteomes" id="UP000317951">
    <property type="component" value="Unassembled WGS sequence"/>
</dbReference>
<keyword evidence="5" id="KW-1185">Reference proteome</keyword>
<dbReference type="OrthoDB" id="5863785at2"/>
<dbReference type="Pfam" id="PF07201">
    <property type="entry name" value="HrpJ"/>
    <property type="match status" value="1"/>
</dbReference>
<dbReference type="EMBL" id="LT629689">
    <property type="protein sequence ID" value="SDF75586.1"/>
    <property type="molecule type" value="Genomic_DNA"/>
</dbReference>